<keyword evidence="8" id="KW-1185">Reference proteome</keyword>
<dbReference type="RefSeq" id="WP_183365414.1">
    <property type="nucleotide sequence ID" value="NZ_JACIEZ010000002.1"/>
</dbReference>
<comment type="pathway">
    <text evidence="6">Glycan metabolism; bacterial cellulose biosynthesis.</text>
</comment>
<feature type="transmembrane region" description="Helical" evidence="6">
    <location>
        <begin position="746"/>
        <end position="768"/>
    </location>
</feature>
<name>A0A7W6NJV3_9HYPH</name>
<keyword evidence="5 6" id="KW-0472">Membrane</keyword>
<dbReference type="PANTHER" id="PTHR39083:SF1">
    <property type="entry name" value="CYCLIC DI-GMP-BINDING PROTEIN"/>
    <property type="match status" value="1"/>
</dbReference>
<protein>
    <recommendedName>
        <fullName evidence="6">Cyclic di-GMP-binding protein</fullName>
    </recommendedName>
    <alternativeName>
        <fullName evidence="6">Cellulose synthase regulatory subunit</fullName>
    </alternativeName>
</protein>
<evidence type="ECO:0000256" key="6">
    <source>
        <dbReference type="RuleBase" id="RU365021"/>
    </source>
</evidence>
<feature type="signal peptide" evidence="6">
    <location>
        <begin position="1"/>
        <end position="28"/>
    </location>
</feature>
<organism evidence="7 8">
    <name type="scientific">Gellertiella hungarica</name>
    <dbReference type="NCBI Taxonomy" id="1572859"/>
    <lineage>
        <taxon>Bacteria</taxon>
        <taxon>Pseudomonadati</taxon>
        <taxon>Pseudomonadota</taxon>
        <taxon>Alphaproteobacteria</taxon>
        <taxon>Hyphomicrobiales</taxon>
        <taxon>Rhizobiaceae</taxon>
        <taxon>Gellertiella</taxon>
    </lineage>
</organism>
<evidence type="ECO:0000256" key="3">
    <source>
        <dbReference type="ARBA" id="ARBA00022692"/>
    </source>
</evidence>
<evidence type="ECO:0000256" key="1">
    <source>
        <dbReference type="ARBA" id="ARBA00004162"/>
    </source>
</evidence>
<dbReference type="GO" id="GO:0005886">
    <property type="term" value="C:plasma membrane"/>
    <property type="evidence" value="ECO:0007669"/>
    <property type="project" value="UniProtKB-SubCell"/>
</dbReference>
<reference evidence="7 8" key="1">
    <citation type="submission" date="2020-08" db="EMBL/GenBank/DDBJ databases">
        <title>Genomic Encyclopedia of Type Strains, Phase IV (KMG-IV): sequencing the most valuable type-strain genomes for metagenomic binning, comparative biology and taxonomic classification.</title>
        <authorList>
            <person name="Goeker M."/>
        </authorList>
    </citation>
    <scope>NUCLEOTIDE SEQUENCE [LARGE SCALE GENOMIC DNA]</scope>
    <source>
        <strain evidence="7 8">DSM 29853</strain>
    </source>
</reference>
<proteinExistence type="inferred from homology"/>
<feature type="chain" id="PRO_5031604744" description="Cyclic di-GMP-binding protein" evidence="6">
    <location>
        <begin position="29"/>
        <end position="776"/>
    </location>
</feature>
<evidence type="ECO:0000256" key="5">
    <source>
        <dbReference type="ARBA" id="ARBA00023136"/>
    </source>
</evidence>
<dbReference type="EMBL" id="JACIEZ010000002">
    <property type="protein sequence ID" value="MBB4064178.1"/>
    <property type="molecule type" value="Genomic_DNA"/>
</dbReference>
<dbReference type="GO" id="GO:0006011">
    <property type="term" value="P:UDP-alpha-D-glucose metabolic process"/>
    <property type="evidence" value="ECO:0007669"/>
    <property type="project" value="InterPro"/>
</dbReference>
<keyword evidence="6" id="KW-0973">c-di-GMP</keyword>
<keyword evidence="2 6" id="KW-1003">Cell membrane</keyword>
<dbReference type="Proteomes" id="UP000528286">
    <property type="component" value="Unassembled WGS sequence"/>
</dbReference>
<comment type="subcellular location">
    <subcellularLocation>
        <location evidence="6">Cell inner membrane</location>
    </subcellularLocation>
    <subcellularLocation>
        <location evidence="1">Cell membrane</location>
        <topology evidence="1">Single-pass membrane protein</topology>
    </subcellularLocation>
</comment>
<dbReference type="PROSITE" id="PS51257">
    <property type="entry name" value="PROKAR_LIPOPROTEIN"/>
    <property type="match status" value="1"/>
</dbReference>
<comment type="caution">
    <text evidence="7">The sequence shown here is derived from an EMBL/GenBank/DDBJ whole genome shotgun (WGS) entry which is preliminary data.</text>
</comment>
<comment type="subunit">
    <text evidence="6">Tightly associated with the cellulose synthase catalytic subunit.</text>
</comment>
<dbReference type="AlphaFoldDB" id="A0A7W6NJV3"/>
<comment type="similarity">
    <text evidence="6">Belongs to the AcsB/BcsB family.</text>
</comment>
<comment type="function">
    <text evidence="6">Binds the cellulose synthase activator, bis-(3'-5') cyclic diguanylic acid (c-di-GMP).</text>
</comment>
<dbReference type="Gene3D" id="2.60.120.260">
    <property type="entry name" value="Galactose-binding domain-like"/>
    <property type="match status" value="2"/>
</dbReference>
<keyword evidence="6" id="KW-0997">Cell inner membrane</keyword>
<dbReference type="UniPathway" id="UPA00694"/>
<evidence type="ECO:0000256" key="2">
    <source>
        <dbReference type="ARBA" id="ARBA00022475"/>
    </source>
</evidence>
<keyword evidence="3 6" id="KW-0812">Transmembrane</keyword>
<keyword evidence="6" id="KW-0135">Cellulose biosynthesis</keyword>
<evidence type="ECO:0000313" key="7">
    <source>
        <dbReference type="EMBL" id="MBB4064178.1"/>
    </source>
</evidence>
<accession>A0A7W6NJV3</accession>
<dbReference type="Pfam" id="PF03170">
    <property type="entry name" value="BcsB"/>
    <property type="match status" value="2"/>
</dbReference>
<dbReference type="PANTHER" id="PTHR39083">
    <property type="entry name" value="CYCLIC DI-GMP-BINDING PROTEIN"/>
    <property type="match status" value="1"/>
</dbReference>
<keyword evidence="4 6" id="KW-1133">Transmembrane helix</keyword>
<evidence type="ECO:0000313" key="8">
    <source>
        <dbReference type="Proteomes" id="UP000528286"/>
    </source>
</evidence>
<dbReference type="InterPro" id="IPR018513">
    <property type="entry name" value="Cell_synthase_bac"/>
</dbReference>
<sequence length="776" mass="81790">MADRSRTMKVVTLLLFASVSCAPAVALAGENRLAPPVADVEAASGGAPAVAPAPADRKGSLIPFEEPPSSMKLTGEDDSTLLTFSLPERLRLAGGVLELSYTNAVSVLPDTARVDVALNGQSVGQFPVRSPNGFTTIRIPLKGDQVKAGRNQVRLRVVQHHRVDCSLPATYELWTRLSAGESGFRTALPVRFAGAADLLAVGRNGKEQTEIRLVADPAGGVALVNQAMPVIQSLALAMNRRDVVVSVAGQPGTGPGIDLYVGEAGQQGQPEAARRVLSGAAPGLTVADAEGSGRAAVVLRGASPRELQAGLLAALRGPLNEALQTGILAPRPGGIKGGPGSRHTLADAGYEAQPFAGRLSRARFTIDMPADFYPAEYDTMKFFLSGATAPGLLPNAQFLVRVNDRIVTSLPFRNTDGEVFRHKPIEMPLRAFRPGTNRVELLAEVPAPSDEACRPGEREDDKPRFMMLKESALEVPSLARIGRLPDLGAFAGTGYPYGRGKPFSVMIDRPGEETLSVAATTVTRLALAAGKPVEAILAFGGVDAAAKGDVLAISTDAASKVHAAAVEPGEAAGVPEAATAPAIDGVTTSATGHGDAIVSAGSEALLDAFRQSTSTGGERSMNARLQEWLGQLSNRFNSWLRYQDAPEGPMPEEKDTLVSISQTPLAGGEGVLTAIRAKSPDDLARGFDALSDPQAWERLEGARAILRAGDLALVTHQADQRFIREITDESFGNFRRLAASWFSDNFQIYIGLVIALFVGFGLWLGHVIPRKGVRSE</sequence>
<keyword evidence="6" id="KW-0732">Signal</keyword>
<evidence type="ECO:0000256" key="4">
    <source>
        <dbReference type="ARBA" id="ARBA00022989"/>
    </source>
</evidence>
<gene>
    <name evidence="7" type="ORF">GGR23_001355</name>
</gene>
<dbReference type="GO" id="GO:0030244">
    <property type="term" value="P:cellulose biosynthetic process"/>
    <property type="evidence" value="ECO:0007669"/>
    <property type="project" value="UniProtKB-KW"/>
</dbReference>